<evidence type="ECO:0000313" key="3">
    <source>
        <dbReference type="Proteomes" id="UP000436088"/>
    </source>
</evidence>
<evidence type="ECO:0000313" key="2">
    <source>
        <dbReference type="EMBL" id="KAE8657011.1"/>
    </source>
</evidence>
<feature type="region of interest" description="Disordered" evidence="1">
    <location>
        <begin position="43"/>
        <end position="67"/>
    </location>
</feature>
<proteinExistence type="predicted"/>
<comment type="caution">
    <text evidence="2">The sequence shown here is derived from an EMBL/GenBank/DDBJ whole genome shotgun (WGS) entry which is preliminary data.</text>
</comment>
<dbReference type="AlphaFoldDB" id="A0A6A2WGP3"/>
<feature type="region of interest" description="Disordered" evidence="1">
    <location>
        <begin position="114"/>
        <end position="188"/>
    </location>
</feature>
<dbReference type="Proteomes" id="UP000436088">
    <property type="component" value="Unassembled WGS sequence"/>
</dbReference>
<sequence>MKENGNRVEAIRLLGIAEKLLQGRDFNGSRDFAILAQETEPLLDGRGDDRSNPSGKLSITRRGLNQEHEQYWTSNGNTQNENQRSKTSTFWTACQYYYKLFEYHRAYEGFMSGSPKSNGKPPTAFPNWMHPTYSKVSPHEGERNRGNKQATPLAASAASPPLTPTVISGGSVSNSGSRNRGRPRKTHV</sequence>
<reference evidence="2" key="1">
    <citation type="submission" date="2019-09" db="EMBL/GenBank/DDBJ databases">
        <title>Draft genome information of white flower Hibiscus syriacus.</title>
        <authorList>
            <person name="Kim Y.-M."/>
        </authorList>
    </citation>
    <scope>NUCLEOTIDE SEQUENCE [LARGE SCALE GENOMIC DNA]</scope>
    <source>
        <strain evidence="2">YM2019G1</strain>
    </source>
</reference>
<gene>
    <name evidence="2" type="ORF">F3Y22_tig00116997pilonHSYRG00817</name>
</gene>
<evidence type="ECO:0000256" key="1">
    <source>
        <dbReference type="SAM" id="MobiDB-lite"/>
    </source>
</evidence>
<dbReference type="InterPro" id="IPR053052">
    <property type="entry name" value="Imprinting_Balance_Reg"/>
</dbReference>
<protein>
    <submittedName>
        <fullName evidence="2">Uncharacterized protein</fullName>
    </submittedName>
</protein>
<keyword evidence="3" id="KW-1185">Reference proteome</keyword>
<dbReference type="EMBL" id="VEPZ02001762">
    <property type="protein sequence ID" value="KAE8657011.1"/>
    <property type="molecule type" value="Genomic_DNA"/>
</dbReference>
<dbReference type="PANTHER" id="PTHR45496:SF1">
    <property type="entry name" value="CHAPERONE DNAJ-DOMAIN SUPERFAMILY PROTEIN"/>
    <property type="match status" value="1"/>
</dbReference>
<name>A0A6A2WGP3_HIBSY</name>
<feature type="compositionally biased region" description="Basic residues" evidence="1">
    <location>
        <begin position="179"/>
        <end position="188"/>
    </location>
</feature>
<accession>A0A6A2WGP3</accession>
<feature type="compositionally biased region" description="Low complexity" evidence="1">
    <location>
        <begin position="150"/>
        <end position="178"/>
    </location>
</feature>
<organism evidence="2 3">
    <name type="scientific">Hibiscus syriacus</name>
    <name type="common">Rose of Sharon</name>
    <dbReference type="NCBI Taxonomy" id="106335"/>
    <lineage>
        <taxon>Eukaryota</taxon>
        <taxon>Viridiplantae</taxon>
        <taxon>Streptophyta</taxon>
        <taxon>Embryophyta</taxon>
        <taxon>Tracheophyta</taxon>
        <taxon>Spermatophyta</taxon>
        <taxon>Magnoliopsida</taxon>
        <taxon>eudicotyledons</taxon>
        <taxon>Gunneridae</taxon>
        <taxon>Pentapetalae</taxon>
        <taxon>rosids</taxon>
        <taxon>malvids</taxon>
        <taxon>Malvales</taxon>
        <taxon>Malvaceae</taxon>
        <taxon>Malvoideae</taxon>
        <taxon>Hibiscus</taxon>
    </lineage>
</organism>
<dbReference type="PANTHER" id="PTHR45496">
    <property type="entry name" value="CHAPERONE DNAJ-DOMAIN SUPERFAMILY PROTEIN"/>
    <property type="match status" value="1"/>
</dbReference>